<accession>A0ABT8DVR5</accession>
<dbReference type="RefSeq" id="WP_290360663.1">
    <property type="nucleotide sequence ID" value="NZ_JAUHHC010000005.1"/>
</dbReference>
<evidence type="ECO:0000256" key="1">
    <source>
        <dbReference type="SAM" id="SignalP"/>
    </source>
</evidence>
<keyword evidence="1" id="KW-0732">Signal</keyword>
<evidence type="ECO:0000313" key="2">
    <source>
        <dbReference type="EMBL" id="MDN3922360.1"/>
    </source>
</evidence>
<evidence type="ECO:0008006" key="4">
    <source>
        <dbReference type="Google" id="ProtNLM"/>
    </source>
</evidence>
<proteinExistence type="predicted"/>
<name>A0ABT8DVR5_9BURK</name>
<sequence length="269" mass="30671">MKRPALHTMMALLLGAGAALAQEPRRDTLPPVSISGRASEPVQKSYRRMLRGLDYFERERAAVAPNASLRFKLLPRQRGTEMDDIVLELIGRSFDYPLPIALDHSFELPRDERALREDALVSPNRKRLSMTWRTEIRTPGWPAGSRRLGDLRLECEVGLEAGLISNGGVIARIAELFQDSKRYCDRPDTQYLFFTERPLFGVTLVAGARRETLPVERLYARASDDPGLKDDLPFCDCEVLVDRSYFLPLGDHSWPDDTRVEFDYMDDEQ</sequence>
<gene>
    <name evidence="2" type="ORF">QWJ38_18875</name>
</gene>
<dbReference type="Proteomes" id="UP001228044">
    <property type="component" value="Unassembled WGS sequence"/>
</dbReference>
<keyword evidence="3" id="KW-1185">Reference proteome</keyword>
<reference evidence="2 3" key="1">
    <citation type="submission" date="2023-06" db="EMBL/GenBank/DDBJ databases">
        <title>Pelomonas sp. PFR6 16S ribosomal RNA gene Genome sequencing and assembly.</title>
        <authorList>
            <person name="Woo H."/>
        </authorList>
    </citation>
    <scope>NUCLEOTIDE SEQUENCE [LARGE SCALE GENOMIC DNA]</scope>
    <source>
        <strain evidence="2 3">PFR6</strain>
    </source>
</reference>
<comment type="caution">
    <text evidence="2">The sequence shown here is derived from an EMBL/GenBank/DDBJ whole genome shotgun (WGS) entry which is preliminary data.</text>
</comment>
<feature type="signal peptide" evidence="1">
    <location>
        <begin position="1"/>
        <end position="21"/>
    </location>
</feature>
<feature type="chain" id="PRO_5046280081" description="Outer membrane lipoprotein-sorting protein" evidence="1">
    <location>
        <begin position="22"/>
        <end position="269"/>
    </location>
</feature>
<evidence type="ECO:0000313" key="3">
    <source>
        <dbReference type="Proteomes" id="UP001228044"/>
    </source>
</evidence>
<protein>
    <recommendedName>
        <fullName evidence="4">Outer membrane lipoprotein-sorting protein</fullName>
    </recommendedName>
</protein>
<organism evidence="2 3">
    <name type="scientific">Roseateles violae</name>
    <dbReference type="NCBI Taxonomy" id="3058042"/>
    <lineage>
        <taxon>Bacteria</taxon>
        <taxon>Pseudomonadati</taxon>
        <taxon>Pseudomonadota</taxon>
        <taxon>Betaproteobacteria</taxon>
        <taxon>Burkholderiales</taxon>
        <taxon>Sphaerotilaceae</taxon>
        <taxon>Roseateles</taxon>
    </lineage>
</organism>
<dbReference type="EMBL" id="JAUHHC010000005">
    <property type="protein sequence ID" value="MDN3922360.1"/>
    <property type="molecule type" value="Genomic_DNA"/>
</dbReference>